<name>A0A8S2V652_9BILA</name>
<organism evidence="2 4">
    <name type="scientific">Rotaria magnacalcarata</name>
    <dbReference type="NCBI Taxonomy" id="392030"/>
    <lineage>
        <taxon>Eukaryota</taxon>
        <taxon>Metazoa</taxon>
        <taxon>Spiralia</taxon>
        <taxon>Gnathifera</taxon>
        <taxon>Rotifera</taxon>
        <taxon>Eurotatoria</taxon>
        <taxon>Bdelloidea</taxon>
        <taxon>Philodinida</taxon>
        <taxon>Philodinidae</taxon>
        <taxon>Rotaria</taxon>
    </lineage>
</organism>
<dbReference type="InterPro" id="IPR002223">
    <property type="entry name" value="Kunitz_BPTI"/>
</dbReference>
<reference evidence="2" key="1">
    <citation type="submission" date="2021-02" db="EMBL/GenBank/DDBJ databases">
        <authorList>
            <person name="Nowell W R."/>
        </authorList>
    </citation>
    <scope>NUCLEOTIDE SEQUENCE</scope>
</reference>
<dbReference type="GO" id="GO:0004867">
    <property type="term" value="F:serine-type endopeptidase inhibitor activity"/>
    <property type="evidence" value="ECO:0007669"/>
    <property type="project" value="InterPro"/>
</dbReference>
<dbReference type="Pfam" id="PF00014">
    <property type="entry name" value="Kunitz_BPTI"/>
    <property type="match status" value="1"/>
</dbReference>
<dbReference type="SUPFAM" id="SSF57362">
    <property type="entry name" value="BPTI-like"/>
    <property type="match status" value="1"/>
</dbReference>
<evidence type="ECO:0000313" key="2">
    <source>
        <dbReference type="EMBL" id="CAF4381974.1"/>
    </source>
</evidence>
<dbReference type="InterPro" id="IPR036880">
    <property type="entry name" value="Kunitz_BPTI_sf"/>
</dbReference>
<protein>
    <recommendedName>
        <fullName evidence="1">BPTI/Kunitz inhibitor domain-containing protein</fullName>
    </recommendedName>
</protein>
<dbReference type="EMBL" id="CAJOBJ010083835">
    <property type="protein sequence ID" value="CAF4512349.1"/>
    <property type="molecule type" value="Genomic_DNA"/>
</dbReference>
<accession>A0A8S2V652</accession>
<dbReference type="Proteomes" id="UP000681967">
    <property type="component" value="Unassembled WGS sequence"/>
</dbReference>
<evidence type="ECO:0000313" key="3">
    <source>
        <dbReference type="EMBL" id="CAF4512349.1"/>
    </source>
</evidence>
<dbReference type="Proteomes" id="UP000681720">
    <property type="component" value="Unassembled WGS sequence"/>
</dbReference>
<evidence type="ECO:0000259" key="1">
    <source>
        <dbReference type="Pfam" id="PF00014"/>
    </source>
</evidence>
<gene>
    <name evidence="2" type="ORF">BYL167_LOCUS30776</name>
    <name evidence="3" type="ORF">GIL414_LOCUS35230</name>
</gene>
<comment type="caution">
    <text evidence="2">The sequence shown here is derived from an EMBL/GenBank/DDBJ whole genome shotgun (WGS) entry which is preliminary data.</text>
</comment>
<feature type="domain" description="BPTI/Kunitz inhibitor" evidence="1">
    <location>
        <begin position="2"/>
        <end position="25"/>
    </location>
</feature>
<proteinExistence type="predicted"/>
<sequence>RPFVYRGSGGNENNFKTLHECHIECITCAPAPNRGTCLGRLSMWL</sequence>
<feature type="non-terminal residue" evidence="2">
    <location>
        <position position="1"/>
    </location>
</feature>
<dbReference type="AlphaFoldDB" id="A0A8S2V652"/>
<evidence type="ECO:0000313" key="4">
    <source>
        <dbReference type="Proteomes" id="UP000681967"/>
    </source>
</evidence>
<dbReference type="Gene3D" id="4.10.410.10">
    <property type="entry name" value="Pancreatic trypsin inhibitor Kunitz domain"/>
    <property type="match status" value="1"/>
</dbReference>
<dbReference type="EMBL" id="CAJOBH010051660">
    <property type="protein sequence ID" value="CAF4381974.1"/>
    <property type="molecule type" value="Genomic_DNA"/>
</dbReference>